<accession>A0A6P1BY43</accession>
<dbReference type="GO" id="GO:0003824">
    <property type="term" value="F:catalytic activity"/>
    <property type="evidence" value="ECO:0007669"/>
    <property type="project" value="UniProtKB-ARBA"/>
</dbReference>
<evidence type="ECO:0000259" key="3">
    <source>
        <dbReference type="PROSITE" id="PS50883"/>
    </source>
</evidence>
<dbReference type="CDD" id="cd00130">
    <property type="entry name" value="PAS"/>
    <property type="match status" value="1"/>
</dbReference>
<dbReference type="CDD" id="cd01948">
    <property type="entry name" value="EAL"/>
    <property type="match status" value="1"/>
</dbReference>
<feature type="transmembrane region" description="Helical" evidence="1">
    <location>
        <begin position="140"/>
        <end position="164"/>
    </location>
</feature>
<dbReference type="FunFam" id="3.30.70.270:FF:000001">
    <property type="entry name" value="Diguanylate cyclase domain protein"/>
    <property type="match status" value="1"/>
</dbReference>
<gene>
    <name evidence="6" type="ORF">FNJ47_44890</name>
</gene>
<dbReference type="Proteomes" id="UP000468531">
    <property type="component" value="Unassembled WGS sequence"/>
</dbReference>
<evidence type="ECO:0000313" key="6">
    <source>
        <dbReference type="EMBL" id="NEV02631.1"/>
    </source>
</evidence>
<dbReference type="SMART" id="SM00091">
    <property type="entry name" value="PAS"/>
    <property type="match status" value="1"/>
</dbReference>
<dbReference type="InterPro" id="IPR043128">
    <property type="entry name" value="Rev_trsase/Diguanyl_cyclase"/>
</dbReference>
<dbReference type="Pfam" id="PF00990">
    <property type="entry name" value="GGDEF"/>
    <property type="match status" value="1"/>
</dbReference>
<dbReference type="PROSITE" id="PS50883">
    <property type="entry name" value="EAL"/>
    <property type="match status" value="1"/>
</dbReference>
<dbReference type="Gene3D" id="3.20.20.450">
    <property type="entry name" value="EAL domain"/>
    <property type="match status" value="1"/>
</dbReference>
<keyword evidence="1" id="KW-0472">Membrane</keyword>
<dbReference type="Gene3D" id="3.30.70.270">
    <property type="match status" value="1"/>
</dbReference>
<keyword evidence="1" id="KW-1133">Transmembrane helix</keyword>
<dbReference type="PANTHER" id="PTHR44757:SF2">
    <property type="entry name" value="BIOFILM ARCHITECTURE MAINTENANCE PROTEIN MBAA"/>
    <property type="match status" value="1"/>
</dbReference>
<dbReference type="SMART" id="SM00052">
    <property type="entry name" value="EAL"/>
    <property type="match status" value="1"/>
</dbReference>
<dbReference type="GO" id="GO:0016020">
    <property type="term" value="C:membrane"/>
    <property type="evidence" value="ECO:0007669"/>
    <property type="project" value="UniProtKB-UniRule"/>
</dbReference>
<proteinExistence type="predicted"/>
<comment type="caution">
    <text evidence="6">The sequence shown here is derived from an EMBL/GenBank/DDBJ whole genome shotgun (WGS) entry which is preliminary data.</text>
</comment>
<dbReference type="Pfam" id="PF12860">
    <property type="entry name" value="PAS_7"/>
    <property type="match status" value="1"/>
</dbReference>
<dbReference type="PANTHER" id="PTHR44757">
    <property type="entry name" value="DIGUANYLATE CYCLASE DGCP"/>
    <property type="match status" value="1"/>
</dbReference>
<name>A0A6P1BY43_9BRAD</name>
<feature type="transmembrane region" description="Helical" evidence="1">
    <location>
        <begin position="109"/>
        <end position="128"/>
    </location>
</feature>
<dbReference type="InterPro" id="IPR005330">
    <property type="entry name" value="MHYT_dom"/>
</dbReference>
<dbReference type="SUPFAM" id="SSF55785">
    <property type="entry name" value="PYP-like sensor domain (PAS domain)"/>
    <property type="match status" value="1"/>
</dbReference>
<dbReference type="NCBIfam" id="TIGR00229">
    <property type="entry name" value="sensory_box"/>
    <property type="match status" value="1"/>
</dbReference>
<feature type="domain" description="GGDEF" evidence="4">
    <location>
        <begin position="402"/>
        <end position="536"/>
    </location>
</feature>
<dbReference type="InterPro" id="IPR001633">
    <property type="entry name" value="EAL_dom"/>
</dbReference>
<feature type="transmembrane region" description="Helical" evidence="1">
    <location>
        <begin position="171"/>
        <end position="195"/>
    </location>
</feature>
<dbReference type="PROSITE" id="PS50112">
    <property type="entry name" value="PAS"/>
    <property type="match status" value="1"/>
</dbReference>
<feature type="transmembrane region" description="Helical" evidence="1">
    <location>
        <begin position="48"/>
        <end position="72"/>
    </location>
</feature>
<reference evidence="6 7" key="1">
    <citation type="journal article" date="2020" name="Arch. Microbiol.">
        <title>Bradyrhizobium uaiense sp. nov., a new highly efficient cowpea symbiont.</title>
        <authorList>
            <person name="Cabral Michel D."/>
            <person name="Azarias Guimaraes A."/>
            <person name="Martins da Costa E."/>
            <person name="Soares de Carvalho T."/>
            <person name="Balsanelli E."/>
            <person name="Willems A."/>
            <person name="Maltempi de Souza E."/>
            <person name="de Souza Moreira F.M."/>
        </authorList>
    </citation>
    <scope>NUCLEOTIDE SEQUENCE [LARGE SCALE GENOMIC DNA]</scope>
    <source>
        <strain evidence="6 7">UFLA 03-164</strain>
    </source>
</reference>
<feature type="transmembrane region" description="Helical" evidence="1">
    <location>
        <begin position="215"/>
        <end position="237"/>
    </location>
</feature>
<dbReference type="InterPro" id="IPR029787">
    <property type="entry name" value="Nucleotide_cyclase"/>
</dbReference>
<dbReference type="RefSeq" id="WP_163162916.1">
    <property type="nucleotide sequence ID" value="NZ_VKHP01000395.1"/>
</dbReference>
<dbReference type="InterPro" id="IPR035965">
    <property type="entry name" value="PAS-like_dom_sf"/>
</dbReference>
<feature type="domain" description="MHYT" evidence="5">
    <location>
        <begin position="12"/>
        <end position="199"/>
    </location>
</feature>
<keyword evidence="7" id="KW-1185">Reference proteome</keyword>
<dbReference type="CDD" id="cd01949">
    <property type="entry name" value="GGDEF"/>
    <property type="match status" value="1"/>
</dbReference>
<dbReference type="InterPro" id="IPR052155">
    <property type="entry name" value="Biofilm_reg_signaling"/>
</dbReference>
<dbReference type="InterPro" id="IPR000160">
    <property type="entry name" value="GGDEF_dom"/>
</dbReference>
<evidence type="ECO:0000259" key="4">
    <source>
        <dbReference type="PROSITE" id="PS50887"/>
    </source>
</evidence>
<dbReference type="Gene3D" id="3.30.450.20">
    <property type="entry name" value="PAS domain"/>
    <property type="match status" value="1"/>
</dbReference>
<feature type="domain" description="EAL" evidence="3">
    <location>
        <begin position="545"/>
        <end position="795"/>
    </location>
</feature>
<dbReference type="Pfam" id="PF00563">
    <property type="entry name" value="EAL"/>
    <property type="match status" value="1"/>
</dbReference>
<dbReference type="EMBL" id="VKHP01000395">
    <property type="protein sequence ID" value="NEV02631.1"/>
    <property type="molecule type" value="Genomic_DNA"/>
</dbReference>
<dbReference type="PROSITE" id="PS50924">
    <property type="entry name" value="MHYT"/>
    <property type="match status" value="1"/>
</dbReference>
<evidence type="ECO:0000313" key="7">
    <source>
        <dbReference type="Proteomes" id="UP000468531"/>
    </source>
</evidence>
<dbReference type="Pfam" id="PF03707">
    <property type="entry name" value="MHYT"/>
    <property type="match status" value="2"/>
</dbReference>
<dbReference type="InterPro" id="IPR000014">
    <property type="entry name" value="PAS"/>
</dbReference>
<organism evidence="6 7">
    <name type="scientific">Bradyrhizobium uaiense</name>
    <dbReference type="NCBI Taxonomy" id="2594946"/>
    <lineage>
        <taxon>Bacteria</taxon>
        <taxon>Pseudomonadati</taxon>
        <taxon>Pseudomonadota</taxon>
        <taxon>Alphaproteobacteria</taxon>
        <taxon>Hyphomicrobiales</taxon>
        <taxon>Nitrobacteraceae</taxon>
        <taxon>Bradyrhizobium</taxon>
    </lineage>
</organism>
<protein>
    <submittedName>
        <fullName evidence="6">EAL domain-containing protein</fullName>
    </submittedName>
</protein>
<dbReference type="AlphaFoldDB" id="A0A6P1BY43"/>
<dbReference type="InterPro" id="IPR035919">
    <property type="entry name" value="EAL_sf"/>
</dbReference>
<evidence type="ECO:0000259" key="5">
    <source>
        <dbReference type="PROSITE" id="PS50924"/>
    </source>
</evidence>
<dbReference type="SUPFAM" id="SSF55073">
    <property type="entry name" value="Nucleotide cyclase"/>
    <property type="match status" value="1"/>
</dbReference>
<evidence type="ECO:0000259" key="2">
    <source>
        <dbReference type="PROSITE" id="PS50112"/>
    </source>
</evidence>
<feature type="domain" description="PAS" evidence="2">
    <location>
        <begin position="248"/>
        <end position="303"/>
    </location>
</feature>
<dbReference type="SUPFAM" id="SSF141868">
    <property type="entry name" value="EAL domain-like"/>
    <property type="match status" value="1"/>
</dbReference>
<feature type="transmembrane region" description="Helical" evidence="1">
    <location>
        <begin position="78"/>
        <end position="102"/>
    </location>
</feature>
<sequence>MYRVLTCLTLEHDWRLVVLGGVICLLASAVAISLFHRARAAEGRAREIWIGLDAAVGGCGIWATHFVAMLAYDPGIEAGYNIPITLLSLVLAVAILAVGLAVATLDQRWWTVAAGGAIVGAGVAAMHYTGMLGLELPARIVWSPGIVAASIAFGSLFGALALVIATRGERFGLTAAATGLLTVAIVSHHFTAMGAVTLVPDPTIVPDGMSVSPRVLSFMTAVAAFAILGLSLIASILDRRAKTELHKQKMVLDTALENMSQGLCMFDADGRIMLFNERYSEMMGRNRVPLQGRLLIDVLQDLHSIDEWDGDPEELCDALIAEAKAGNSGTRIISRNERAIRVVDQPMKGGGWVATFEDITEWQQAQEQISHMARHDALTNLPNRTLFREQLEKASRLAKRSDQLAVLCLDLDHFKEINDTLGHPIGDALLREVARRLGECVTEHDTVARLGGDEFAIVQFCSNCEPSVVSSLASQVVERIAAPYEIGGHQLVIGVSIGISLAPEDGKDPDELLQKADLALYRAKADGRGTYRFFETGMDARAQARRLLERDLRFALERDEFEVYYQPIRDVEGDRVVAFEALARWNHALRGLIAPNNFIPVAEETGLIVPLGEIVLRKACMEATRWPADIAVAVNLSPVQFKNPNLVSSVKAALDASGLAADRLELEITESVLLQNSEATLAVLHELRGFGVRISLDDFGTGYSSLSYLRSFPFDKIKIDRSFVTDLATREDSMAIVRAVTGLGKSLGIVTTAEGVETDTQFDLLRQEGCTQAQGYLFSPPRPAADVIKMLHRMPERSVA</sequence>
<evidence type="ECO:0000256" key="1">
    <source>
        <dbReference type="PROSITE-ProRule" id="PRU00244"/>
    </source>
</evidence>
<feature type="transmembrane region" description="Helical" evidence="1">
    <location>
        <begin position="16"/>
        <end position="36"/>
    </location>
</feature>
<dbReference type="NCBIfam" id="TIGR00254">
    <property type="entry name" value="GGDEF"/>
    <property type="match status" value="1"/>
</dbReference>
<dbReference type="SMART" id="SM00267">
    <property type="entry name" value="GGDEF"/>
    <property type="match status" value="1"/>
</dbReference>
<keyword evidence="1" id="KW-0812">Transmembrane</keyword>
<dbReference type="PROSITE" id="PS50887">
    <property type="entry name" value="GGDEF"/>
    <property type="match status" value="1"/>
</dbReference>